<dbReference type="GO" id="GO:0009279">
    <property type="term" value="C:cell outer membrane"/>
    <property type="evidence" value="ECO:0007669"/>
    <property type="project" value="UniProtKB-SubCell"/>
</dbReference>
<dbReference type="PROSITE" id="PS51257">
    <property type="entry name" value="PROKAR_LIPOPROTEIN"/>
    <property type="match status" value="1"/>
</dbReference>
<dbReference type="InterPro" id="IPR012944">
    <property type="entry name" value="SusD_RagB_dom"/>
</dbReference>
<organism evidence="9 10">
    <name type="scientific">Flammeovirga aprica JL-4</name>
    <dbReference type="NCBI Taxonomy" id="694437"/>
    <lineage>
        <taxon>Bacteria</taxon>
        <taxon>Pseudomonadati</taxon>
        <taxon>Bacteroidota</taxon>
        <taxon>Cytophagia</taxon>
        <taxon>Cytophagales</taxon>
        <taxon>Flammeovirgaceae</taxon>
        <taxon>Flammeovirga</taxon>
    </lineage>
</organism>
<comment type="caution">
    <text evidence="9">The sequence shown here is derived from an EMBL/GenBank/DDBJ whole genome shotgun (WGS) entry which is preliminary data.</text>
</comment>
<protein>
    <submittedName>
        <fullName evidence="9">RagB/SusD family nutrient uptake outer membrane protein</fullName>
    </submittedName>
</protein>
<comment type="subcellular location">
    <subcellularLocation>
        <location evidence="1">Cell outer membrane</location>
    </subcellularLocation>
</comment>
<gene>
    <name evidence="9" type="ORF">HHU12_18990</name>
</gene>
<evidence type="ECO:0000256" key="4">
    <source>
        <dbReference type="ARBA" id="ARBA00023136"/>
    </source>
</evidence>
<feature type="signal peptide" evidence="6">
    <location>
        <begin position="1"/>
        <end position="20"/>
    </location>
</feature>
<dbReference type="Proteomes" id="UP000576082">
    <property type="component" value="Unassembled WGS sequence"/>
</dbReference>
<dbReference type="SUPFAM" id="SSF48452">
    <property type="entry name" value="TPR-like"/>
    <property type="match status" value="1"/>
</dbReference>
<sequence>MKNKLYKIILGGLLATSVLSCNSFLEEKNPNSLNSDDFGSTPEQLNSSLTAVYSTFKEKSLLNIVNESRRDDMCFPGTQQFPLINDQFYHKTFNSATSTIADKWSRLYKGIFRANQAIINYYKVYPEEEELDLLGEEVVLEEDDTHRAILAQARFFRGLFHFYAYNTFNEGKVVKFDFVPTAEQDFYQPPTDPAEMREFFRADFEFAKKNLPIEWESKDVGRVTAGAAAAVLGKSYLYEGDYITAGEYFKDVIENYGYDLTSDFLDNFREDTEFNSETILEINYSSNFNTEFNVNDDASTSNDIVRGFVTQNFGGWGTIQPAFWLTMAYRNDPLDPTDNRNYYIDEDGNSQLRPFSLRTSNSIVMIDNDIDDYYQNAPWSYGNKLFNQKQAYFKKYSRFETRTTELGDDNIARSGLNVTVIRLADVYLMYAETLIKGGADEAGVNEALKYINKVRYRSALELIGPSSTSEYAASQHNEKSYTARELMDHLMYIERPLELSVEGHSIRWMDLRRWGIIGDRFKELADRMYHVDKFVTPENKTVWASVLYNGDIGDDRVHLNRSEFETSVQNYVPSLHDYMPIPSVETAANPYFN</sequence>
<dbReference type="Pfam" id="PF14322">
    <property type="entry name" value="SusD-like_3"/>
    <property type="match status" value="1"/>
</dbReference>
<dbReference type="AlphaFoldDB" id="A0A7X9RWK8"/>
<proteinExistence type="inferred from homology"/>
<name>A0A7X9RWK8_9BACT</name>
<dbReference type="InterPro" id="IPR011990">
    <property type="entry name" value="TPR-like_helical_dom_sf"/>
</dbReference>
<evidence type="ECO:0000256" key="2">
    <source>
        <dbReference type="ARBA" id="ARBA00006275"/>
    </source>
</evidence>
<dbReference type="Gene3D" id="1.25.40.390">
    <property type="match status" value="1"/>
</dbReference>
<dbReference type="Pfam" id="PF07980">
    <property type="entry name" value="SusD_RagB"/>
    <property type="match status" value="1"/>
</dbReference>
<dbReference type="EMBL" id="JABANE010000054">
    <property type="protein sequence ID" value="NME70068.1"/>
    <property type="molecule type" value="Genomic_DNA"/>
</dbReference>
<evidence type="ECO:0000313" key="10">
    <source>
        <dbReference type="Proteomes" id="UP000576082"/>
    </source>
</evidence>
<evidence type="ECO:0000256" key="3">
    <source>
        <dbReference type="ARBA" id="ARBA00022729"/>
    </source>
</evidence>
<keyword evidence="5" id="KW-0998">Cell outer membrane</keyword>
<dbReference type="InterPro" id="IPR033985">
    <property type="entry name" value="SusD-like_N"/>
</dbReference>
<feature type="chain" id="PRO_5030911171" evidence="6">
    <location>
        <begin position="21"/>
        <end position="593"/>
    </location>
</feature>
<evidence type="ECO:0000256" key="1">
    <source>
        <dbReference type="ARBA" id="ARBA00004442"/>
    </source>
</evidence>
<evidence type="ECO:0000259" key="8">
    <source>
        <dbReference type="Pfam" id="PF14322"/>
    </source>
</evidence>
<reference evidence="9 10" key="1">
    <citation type="submission" date="2020-04" db="EMBL/GenBank/DDBJ databases">
        <title>Flammeovirga sp. SR4, a novel species isolated from seawater.</title>
        <authorList>
            <person name="Wang X."/>
        </authorList>
    </citation>
    <scope>NUCLEOTIDE SEQUENCE [LARGE SCALE GENOMIC DNA]</scope>
    <source>
        <strain evidence="9 10">ATCC 23126</strain>
    </source>
</reference>
<accession>A0A7X9RWK8</accession>
<evidence type="ECO:0000256" key="5">
    <source>
        <dbReference type="ARBA" id="ARBA00023237"/>
    </source>
</evidence>
<keyword evidence="3 6" id="KW-0732">Signal</keyword>
<feature type="domain" description="RagB/SusD" evidence="7">
    <location>
        <begin position="277"/>
        <end position="590"/>
    </location>
</feature>
<dbReference type="RefSeq" id="WP_169658318.1">
    <property type="nucleotide sequence ID" value="NZ_JABANE010000054.1"/>
</dbReference>
<evidence type="ECO:0000313" key="9">
    <source>
        <dbReference type="EMBL" id="NME70068.1"/>
    </source>
</evidence>
<feature type="domain" description="SusD-like N-terminal" evidence="8">
    <location>
        <begin position="24"/>
        <end position="237"/>
    </location>
</feature>
<keyword evidence="4" id="KW-0472">Membrane</keyword>
<keyword evidence="10" id="KW-1185">Reference proteome</keyword>
<evidence type="ECO:0000256" key="6">
    <source>
        <dbReference type="SAM" id="SignalP"/>
    </source>
</evidence>
<comment type="similarity">
    <text evidence="2">Belongs to the SusD family.</text>
</comment>
<evidence type="ECO:0000259" key="7">
    <source>
        <dbReference type="Pfam" id="PF07980"/>
    </source>
</evidence>